<dbReference type="GeneID" id="36521555"/>
<organism evidence="7 8">
    <name type="scientific">Aspergillus candidus</name>
    <dbReference type="NCBI Taxonomy" id="41067"/>
    <lineage>
        <taxon>Eukaryota</taxon>
        <taxon>Fungi</taxon>
        <taxon>Dikarya</taxon>
        <taxon>Ascomycota</taxon>
        <taxon>Pezizomycotina</taxon>
        <taxon>Eurotiomycetes</taxon>
        <taxon>Eurotiomycetidae</taxon>
        <taxon>Eurotiales</taxon>
        <taxon>Aspergillaceae</taxon>
        <taxon>Aspergillus</taxon>
        <taxon>Aspergillus subgen. Circumdati</taxon>
    </lineage>
</organism>
<name>A0A2I2EZL5_ASPCN</name>
<evidence type="ECO:0000256" key="2">
    <source>
        <dbReference type="ARBA" id="ARBA00022692"/>
    </source>
</evidence>
<accession>A0A2I2EZL5</accession>
<reference evidence="7 8" key="1">
    <citation type="submission" date="2017-12" db="EMBL/GenBank/DDBJ databases">
        <authorList>
            <consortium name="DOE Joint Genome Institute"/>
            <person name="Haridas S."/>
            <person name="Kjaerbolling I."/>
            <person name="Vesth T.C."/>
            <person name="Frisvad J.C."/>
            <person name="Nybo J.L."/>
            <person name="Theobald S."/>
            <person name="Kuo A."/>
            <person name="Bowyer P."/>
            <person name="Matsuda Y."/>
            <person name="Mondo S."/>
            <person name="Lyhne E.K."/>
            <person name="Kogle M.E."/>
            <person name="Clum A."/>
            <person name="Lipzen A."/>
            <person name="Salamov A."/>
            <person name="Ngan C.Y."/>
            <person name="Daum C."/>
            <person name="Chiniquy J."/>
            <person name="Barry K."/>
            <person name="LaButti K."/>
            <person name="Simmons B.A."/>
            <person name="Magnuson J.K."/>
            <person name="Mortensen U.H."/>
            <person name="Larsen T.O."/>
            <person name="Grigoriev I.V."/>
            <person name="Baker S.E."/>
            <person name="Andersen M.R."/>
            <person name="Nordberg H.P."/>
            <person name="Cantor M.N."/>
            <person name="Hua S.X."/>
        </authorList>
    </citation>
    <scope>NUCLEOTIDE SEQUENCE [LARGE SCALE GENOMIC DNA]</scope>
    <source>
        <strain evidence="7 8">CBS 102.13</strain>
    </source>
</reference>
<keyword evidence="2 5" id="KW-0812">Transmembrane</keyword>
<keyword evidence="4 5" id="KW-0472">Membrane</keyword>
<evidence type="ECO:0000256" key="5">
    <source>
        <dbReference type="SAM" id="Phobius"/>
    </source>
</evidence>
<dbReference type="PANTHER" id="PTHR37451">
    <property type="entry name" value="MARVEL DOMAIN"/>
    <property type="match status" value="1"/>
</dbReference>
<proteinExistence type="predicted"/>
<dbReference type="GO" id="GO:0016020">
    <property type="term" value="C:membrane"/>
    <property type="evidence" value="ECO:0007669"/>
    <property type="project" value="UniProtKB-SubCell"/>
</dbReference>
<dbReference type="Proteomes" id="UP000234585">
    <property type="component" value="Unassembled WGS sequence"/>
</dbReference>
<evidence type="ECO:0000259" key="6">
    <source>
        <dbReference type="Pfam" id="PF01284"/>
    </source>
</evidence>
<feature type="transmembrane region" description="Helical" evidence="5">
    <location>
        <begin position="71"/>
        <end position="95"/>
    </location>
</feature>
<evidence type="ECO:0000256" key="4">
    <source>
        <dbReference type="ARBA" id="ARBA00023136"/>
    </source>
</evidence>
<gene>
    <name evidence="7" type="ORF">BDW47DRAFT_113362</name>
</gene>
<evidence type="ECO:0000256" key="1">
    <source>
        <dbReference type="ARBA" id="ARBA00004141"/>
    </source>
</evidence>
<protein>
    <submittedName>
        <fullName evidence="7">Membrane-associating domain-domain-containing protein</fullName>
    </submittedName>
</protein>
<evidence type="ECO:0000313" key="7">
    <source>
        <dbReference type="EMBL" id="PLB33802.1"/>
    </source>
</evidence>
<dbReference type="OrthoDB" id="2117453at2759"/>
<keyword evidence="8" id="KW-1185">Reference proteome</keyword>
<dbReference type="Pfam" id="PF01284">
    <property type="entry name" value="MARVEL"/>
    <property type="match status" value="1"/>
</dbReference>
<evidence type="ECO:0000313" key="8">
    <source>
        <dbReference type="Proteomes" id="UP000234585"/>
    </source>
</evidence>
<feature type="transmembrane region" description="Helical" evidence="5">
    <location>
        <begin position="7"/>
        <end position="30"/>
    </location>
</feature>
<dbReference type="EMBL" id="KZ559194">
    <property type="protein sequence ID" value="PLB33802.1"/>
    <property type="molecule type" value="Genomic_DNA"/>
</dbReference>
<dbReference type="RefSeq" id="XP_024667814.1">
    <property type="nucleotide sequence ID" value="XM_024814395.1"/>
</dbReference>
<dbReference type="PANTHER" id="PTHR37451:SF1">
    <property type="entry name" value="MARVEL DOMAIN-CONTAINING PROTEIN"/>
    <property type="match status" value="1"/>
</dbReference>
<dbReference type="STRING" id="41067.A0A2I2EZL5"/>
<sequence>MQLNFPWIYPVRVVQVVFGIIVLGLAAYAINIPVSSDTVNFMLFNGIWTAFIATPYLAFAPAFFPHAALQFVVPAVEAVTAIFWFAGFVATATILPPPRLCHGGLCNSLQAATVFGAFEWVLFMVTAVFAGLGALRTHREGRSGNAPPTTTVNLGV</sequence>
<dbReference type="AlphaFoldDB" id="A0A2I2EZL5"/>
<dbReference type="InterPro" id="IPR008253">
    <property type="entry name" value="Marvel"/>
</dbReference>
<evidence type="ECO:0000256" key="3">
    <source>
        <dbReference type="ARBA" id="ARBA00022989"/>
    </source>
</evidence>
<comment type="subcellular location">
    <subcellularLocation>
        <location evidence="1">Membrane</location>
        <topology evidence="1">Multi-pass membrane protein</topology>
    </subcellularLocation>
</comment>
<feature type="domain" description="MARVEL" evidence="6">
    <location>
        <begin position="9"/>
        <end position="129"/>
    </location>
</feature>
<keyword evidence="3 5" id="KW-1133">Transmembrane helix</keyword>
<feature type="transmembrane region" description="Helical" evidence="5">
    <location>
        <begin position="115"/>
        <end position="135"/>
    </location>
</feature>
<feature type="transmembrane region" description="Helical" evidence="5">
    <location>
        <begin position="42"/>
        <end position="64"/>
    </location>
</feature>